<feature type="region of interest" description="Disordered" evidence="1">
    <location>
        <begin position="10"/>
        <end position="29"/>
    </location>
</feature>
<dbReference type="Pfam" id="PF13456">
    <property type="entry name" value="RVT_3"/>
    <property type="match status" value="1"/>
</dbReference>
<dbReference type="InterPro" id="IPR036397">
    <property type="entry name" value="RNaseH_sf"/>
</dbReference>
<accession>A0A2Z6NEV5</accession>
<dbReference type="EMBL" id="DF973579">
    <property type="protein sequence ID" value="GAU35182.1"/>
    <property type="molecule type" value="Genomic_DNA"/>
</dbReference>
<keyword evidence="4" id="KW-1185">Reference proteome</keyword>
<evidence type="ECO:0000313" key="4">
    <source>
        <dbReference type="Proteomes" id="UP000242715"/>
    </source>
</evidence>
<dbReference type="InterPro" id="IPR053151">
    <property type="entry name" value="RNase_H-like"/>
</dbReference>
<dbReference type="InterPro" id="IPR012337">
    <property type="entry name" value="RNaseH-like_sf"/>
</dbReference>
<feature type="domain" description="RNase H type-1" evidence="2">
    <location>
        <begin position="999"/>
        <end position="1119"/>
    </location>
</feature>
<dbReference type="PANTHER" id="PTHR47723:SF13">
    <property type="entry name" value="PUTATIVE-RELATED"/>
    <property type="match status" value="1"/>
</dbReference>
<dbReference type="Proteomes" id="UP000242715">
    <property type="component" value="Unassembled WGS sequence"/>
</dbReference>
<dbReference type="GO" id="GO:0004523">
    <property type="term" value="F:RNA-DNA hybrid ribonuclease activity"/>
    <property type="evidence" value="ECO:0007669"/>
    <property type="project" value="InterPro"/>
</dbReference>
<evidence type="ECO:0000256" key="1">
    <source>
        <dbReference type="SAM" id="MobiDB-lite"/>
    </source>
</evidence>
<organism evidence="3 4">
    <name type="scientific">Trifolium subterraneum</name>
    <name type="common">Subterranean clover</name>
    <dbReference type="NCBI Taxonomy" id="3900"/>
    <lineage>
        <taxon>Eukaryota</taxon>
        <taxon>Viridiplantae</taxon>
        <taxon>Streptophyta</taxon>
        <taxon>Embryophyta</taxon>
        <taxon>Tracheophyta</taxon>
        <taxon>Spermatophyta</taxon>
        <taxon>Magnoliopsida</taxon>
        <taxon>eudicotyledons</taxon>
        <taxon>Gunneridae</taxon>
        <taxon>Pentapetalae</taxon>
        <taxon>rosids</taxon>
        <taxon>fabids</taxon>
        <taxon>Fabales</taxon>
        <taxon>Fabaceae</taxon>
        <taxon>Papilionoideae</taxon>
        <taxon>50 kb inversion clade</taxon>
        <taxon>NPAAA clade</taxon>
        <taxon>Hologalegina</taxon>
        <taxon>IRL clade</taxon>
        <taxon>Trifolieae</taxon>
        <taxon>Trifolium</taxon>
    </lineage>
</organism>
<dbReference type="Gene3D" id="3.30.420.10">
    <property type="entry name" value="Ribonuclease H-like superfamily/Ribonuclease H"/>
    <property type="match status" value="1"/>
</dbReference>
<dbReference type="SUPFAM" id="SSF53098">
    <property type="entry name" value="Ribonuclease H-like"/>
    <property type="match status" value="1"/>
</dbReference>
<dbReference type="Gene3D" id="3.60.10.10">
    <property type="entry name" value="Endonuclease/exonuclease/phosphatase"/>
    <property type="match status" value="1"/>
</dbReference>
<evidence type="ECO:0000313" key="3">
    <source>
        <dbReference type="EMBL" id="GAU35182.1"/>
    </source>
</evidence>
<sequence length="1159" mass="134459">MNFTFTATLPSLTEQQLPPEPPDKGENGVQHKLKEGSITVSFRDKVLGSQTVMIREKVDLLATNQAQVELIRGNRLMSMLHVERTVIEELSIPWKDALVVKLLGKNLGYGIMKKKLESVWKFVGENGHNTAAASQTHRPDSEENLSHTVVQPNWEVDPELLHGDWIKVERRKKGNKMNSRGSLGNQKGTPSVSKFGTTVKEQNVDPWLLTVVYASPREQERGETWNKLRQLAANINESWLMVGDFNEIASPEEKKGGVQVDIKKCQQFNSWIYECNLLEVTTAASKFTWRGPKWNERNRIFKKLDRILCNINWRLKYHEGFAKVLPRVQSDHHPIIVFIEGEPNIGRDRPFRFEAAWFCHEKFHSFLKDKWGEERELIHQLYNLTPHLKEWNKDTFDNIFKRKKELLARLNVIQRSANYGYSSFLDSLEKELQEQLAVTLYQEECLWFQKSRGRWIADGDRNTKYYHSKTIVRRRRNKIISLRNEEGEWVDEQDSLRNMVRTFYTNLYKEDQPIRDPVISWSTYPMNLEAEHIRLSAPVSFVDCKKALFDMGPHKAPGEDGYPAIFFQHCWDIVGESIYKYVNQVWSNTSLISFINNIMLVLIPKVDKPEFVSQFRPIALCNVTYKIITKVIVNRIKPLLDGIISPYQSSFIPGRIIHYNIIVAQEMVHSMAKMKEASIEQAHCVMHCLDQFCQASGQKINNQKTQVYFSKNVDQRTKDDILQHTGFTHVNSLGKYLGANIAPGRTTRGKFQHIIGKMQDKLSGWKHQCLSLAGRLTLTKSDGGLGIRNPHQMNIAFLMKMLWNMINRPEDLWCKVFEINSNDEGNWNLNFLNDNLPPDIVNQLVALPVPRDTDGPDFIGWKGTNTRHFTVQSAYDLQQENVHRIDGDWTMVWNWKGPHKIQTFMWDWFFKNLSNNEYGAQKEGRKSIFMVTCWYMWQWRNKSIFDEDFRRPSNPIHAILKMVRDIDSCKHNQLIGRQRKNDTIFVGWKQPPEGWIKLNCDGAYKESLDLAGCGGLLRDSNGQWIHGYTQKIGACDALHAEMWGMYVGMNLARRQGVTRLILESDSKLLVDMVTWRCNLNGATPILIRRIKGLIDFDWQIQFKHTWREGNRSADWLANHSLVHSSFDVISLETPPRELQSVLFDDIFGACMPRNVCLVS</sequence>
<gene>
    <name evidence="3" type="ORF">TSUD_319920</name>
</gene>
<dbReference type="InterPro" id="IPR002156">
    <property type="entry name" value="RNaseH_domain"/>
</dbReference>
<dbReference type="CDD" id="cd06222">
    <property type="entry name" value="RNase_H_like"/>
    <property type="match status" value="1"/>
</dbReference>
<reference evidence="4" key="1">
    <citation type="journal article" date="2017" name="Front. Plant Sci.">
        <title>Climate Clever Clovers: New Paradigm to Reduce the Environmental Footprint of Ruminants by Breeding Low Methanogenic Forages Utilizing Haplotype Variation.</title>
        <authorList>
            <person name="Kaur P."/>
            <person name="Appels R."/>
            <person name="Bayer P.E."/>
            <person name="Keeble-Gagnere G."/>
            <person name="Wang J."/>
            <person name="Hirakawa H."/>
            <person name="Shirasawa K."/>
            <person name="Vercoe P."/>
            <person name="Stefanova K."/>
            <person name="Durmic Z."/>
            <person name="Nichols P."/>
            <person name="Revell C."/>
            <person name="Isobe S.N."/>
            <person name="Edwards D."/>
            <person name="Erskine W."/>
        </authorList>
    </citation>
    <scope>NUCLEOTIDE SEQUENCE [LARGE SCALE GENOMIC DNA]</scope>
    <source>
        <strain evidence="4">cv. Daliak</strain>
    </source>
</reference>
<protein>
    <recommendedName>
        <fullName evidence="2">RNase H type-1 domain-containing protein</fullName>
    </recommendedName>
</protein>
<name>A0A2Z6NEV5_TRISU</name>
<dbReference type="SUPFAM" id="SSF56219">
    <property type="entry name" value="DNase I-like"/>
    <property type="match status" value="1"/>
</dbReference>
<dbReference type="PANTHER" id="PTHR47723">
    <property type="entry name" value="OS05G0353850 PROTEIN"/>
    <property type="match status" value="1"/>
</dbReference>
<dbReference type="InterPro" id="IPR044730">
    <property type="entry name" value="RNase_H-like_dom_plant"/>
</dbReference>
<dbReference type="InterPro" id="IPR036691">
    <property type="entry name" value="Endo/exonu/phosph_ase_sf"/>
</dbReference>
<dbReference type="GO" id="GO:0003676">
    <property type="term" value="F:nucleic acid binding"/>
    <property type="evidence" value="ECO:0007669"/>
    <property type="project" value="InterPro"/>
</dbReference>
<dbReference type="AlphaFoldDB" id="A0A2Z6NEV5"/>
<dbReference type="OrthoDB" id="428918at2759"/>
<proteinExistence type="predicted"/>
<evidence type="ECO:0000259" key="2">
    <source>
        <dbReference type="Pfam" id="PF13456"/>
    </source>
</evidence>